<gene>
    <name evidence="5" type="ORF">Ga0609869_002125</name>
</gene>
<keyword evidence="2 5" id="KW-0238">DNA-binding</keyword>
<dbReference type="InterPro" id="IPR036388">
    <property type="entry name" value="WH-like_DNA-bd_sf"/>
</dbReference>
<dbReference type="SUPFAM" id="SSF46785">
    <property type="entry name" value="Winged helix' DNA-binding domain"/>
    <property type="match status" value="1"/>
</dbReference>
<dbReference type="Pfam" id="PF07729">
    <property type="entry name" value="FCD"/>
    <property type="match status" value="1"/>
</dbReference>
<dbReference type="PRINTS" id="PR00035">
    <property type="entry name" value="HTHGNTR"/>
</dbReference>
<evidence type="ECO:0000313" key="5">
    <source>
        <dbReference type="EMBL" id="MEX5728772.1"/>
    </source>
</evidence>
<dbReference type="InterPro" id="IPR011711">
    <property type="entry name" value="GntR_C"/>
</dbReference>
<organism evidence="5 6">
    <name type="scientific">Rhodovulum iodosum</name>
    <dbReference type="NCBI Taxonomy" id="68291"/>
    <lineage>
        <taxon>Bacteria</taxon>
        <taxon>Pseudomonadati</taxon>
        <taxon>Pseudomonadota</taxon>
        <taxon>Alphaproteobacteria</taxon>
        <taxon>Rhodobacterales</taxon>
        <taxon>Paracoccaceae</taxon>
        <taxon>Rhodovulum</taxon>
    </lineage>
</organism>
<dbReference type="Gene3D" id="1.20.120.530">
    <property type="entry name" value="GntR ligand-binding domain-like"/>
    <property type="match status" value="1"/>
</dbReference>
<comment type="caution">
    <text evidence="5">The sequence shown here is derived from an EMBL/GenBank/DDBJ whole genome shotgun (WGS) entry which is preliminary data.</text>
</comment>
<protein>
    <submittedName>
        <fullName evidence="5">DNA-binding GntR family transcriptional regulator</fullName>
    </submittedName>
</protein>
<dbReference type="Proteomes" id="UP001560019">
    <property type="component" value="Unassembled WGS sequence"/>
</dbReference>
<accession>A0ABV3XWP3</accession>
<keyword evidence="1" id="KW-0805">Transcription regulation</keyword>
<dbReference type="SMART" id="SM00895">
    <property type="entry name" value="FCD"/>
    <property type="match status" value="1"/>
</dbReference>
<dbReference type="Gene3D" id="1.10.10.10">
    <property type="entry name" value="Winged helix-like DNA-binding domain superfamily/Winged helix DNA-binding domain"/>
    <property type="match status" value="1"/>
</dbReference>
<dbReference type="RefSeq" id="WP_125407046.1">
    <property type="nucleotide sequence ID" value="NZ_JBEHHI010000002.1"/>
</dbReference>
<dbReference type="SMART" id="SM00345">
    <property type="entry name" value="HTH_GNTR"/>
    <property type="match status" value="1"/>
</dbReference>
<dbReference type="PANTHER" id="PTHR43537:SF45">
    <property type="entry name" value="GNTR FAMILY REGULATORY PROTEIN"/>
    <property type="match status" value="1"/>
</dbReference>
<evidence type="ECO:0000256" key="2">
    <source>
        <dbReference type="ARBA" id="ARBA00023125"/>
    </source>
</evidence>
<keyword evidence="6" id="KW-1185">Reference proteome</keyword>
<keyword evidence="3" id="KW-0804">Transcription</keyword>
<dbReference type="Pfam" id="PF00392">
    <property type="entry name" value="GntR"/>
    <property type="match status" value="1"/>
</dbReference>
<evidence type="ECO:0000256" key="3">
    <source>
        <dbReference type="ARBA" id="ARBA00023163"/>
    </source>
</evidence>
<dbReference type="InterPro" id="IPR008920">
    <property type="entry name" value="TF_FadR/GntR_C"/>
</dbReference>
<name>A0ABV3XWP3_9RHOB</name>
<feature type="domain" description="HTH gntR-type" evidence="4">
    <location>
        <begin position="26"/>
        <end position="93"/>
    </location>
</feature>
<dbReference type="SUPFAM" id="SSF48008">
    <property type="entry name" value="GntR ligand-binding domain-like"/>
    <property type="match status" value="1"/>
</dbReference>
<dbReference type="PROSITE" id="PS50949">
    <property type="entry name" value="HTH_GNTR"/>
    <property type="match status" value="1"/>
</dbReference>
<evidence type="ECO:0000313" key="6">
    <source>
        <dbReference type="Proteomes" id="UP001560019"/>
    </source>
</evidence>
<dbReference type="InterPro" id="IPR036390">
    <property type="entry name" value="WH_DNA-bd_sf"/>
</dbReference>
<dbReference type="GO" id="GO:0003677">
    <property type="term" value="F:DNA binding"/>
    <property type="evidence" value="ECO:0007669"/>
    <property type="project" value="UniProtKB-KW"/>
</dbReference>
<dbReference type="EMBL" id="JBEHHI010000002">
    <property type="protein sequence ID" value="MEX5728772.1"/>
    <property type="molecule type" value="Genomic_DNA"/>
</dbReference>
<dbReference type="InterPro" id="IPR000524">
    <property type="entry name" value="Tscrpt_reg_HTH_GntR"/>
</dbReference>
<proteinExistence type="predicted"/>
<evidence type="ECO:0000259" key="4">
    <source>
        <dbReference type="PROSITE" id="PS50949"/>
    </source>
</evidence>
<dbReference type="PANTHER" id="PTHR43537">
    <property type="entry name" value="TRANSCRIPTIONAL REGULATOR, GNTR FAMILY"/>
    <property type="match status" value="1"/>
</dbReference>
<evidence type="ECO:0000256" key="1">
    <source>
        <dbReference type="ARBA" id="ARBA00023015"/>
    </source>
</evidence>
<reference evidence="5 6" key="1">
    <citation type="submission" date="2024-06" db="EMBL/GenBank/DDBJ databases">
        <title>Genome of Rhodovulum iodosum, a marine photoferrotroph.</title>
        <authorList>
            <person name="Bianchini G."/>
            <person name="Nikeleit V."/>
            <person name="Kappler A."/>
            <person name="Bryce C."/>
            <person name="Sanchez-Baracaldo P."/>
        </authorList>
    </citation>
    <scope>NUCLEOTIDE SEQUENCE [LARGE SCALE GENOMIC DNA]</scope>
    <source>
        <strain evidence="5 6">UT/N1</strain>
    </source>
</reference>
<sequence>MNDDALLPDVLSRLGGSDADADNVPRSAAARTLDSLRRRIISLQLPPDTVLSRTELAREYDVSQTPVRDALQVLESEGLVDIQPQSRTVVTRIDPDRIAEAHFLRRAIEVEVVRELAATITPAQLDRLKMIVSLQETVIGQDRQTGTFQGLDETFHQTMIAAAGHPGLHTIIRSHSGHLDRLRRLDMWDTDKLSRIVKEHKEIVAMLEAGDADGAIGALRTHLGQTIKRIEALRDKHPDFFKT</sequence>
<dbReference type="CDD" id="cd07377">
    <property type="entry name" value="WHTH_GntR"/>
    <property type="match status" value="1"/>
</dbReference>